<accession>A0AAD7LXE9</accession>
<feature type="compositionally biased region" description="Polar residues" evidence="1">
    <location>
        <begin position="1"/>
        <end position="10"/>
    </location>
</feature>
<evidence type="ECO:0000313" key="2">
    <source>
        <dbReference type="EMBL" id="KAJ7965146.1"/>
    </source>
</evidence>
<protein>
    <submittedName>
        <fullName evidence="2">Uncharacterized protein</fullName>
    </submittedName>
</protein>
<dbReference type="EMBL" id="JARAOO010000006">
    <property type="protein sequence ID" value="KAJ7965146.1"/>
    <property type="molecule type" value="Genomic_DNA"/>
</dbReference>
<gene>
    <name evidence="2" type="ORF">O6P43_014844</name>
</gene>
<proteinExistence type="predicted"/>
<organism evidence="2 3">
    <name type="scientific">Quillaja saponaria</name>
    <name type="common">Soap bark tree</name>
    <dbReference type="NCBI Taxonomy" id="32244"/>
    <lineage>
        <taxon>Eukaryota</taxon>
        <taxon>Viridiplantae</taxon>
        <taxon>Streptophyta</taxon>
        <taxon>Embryophyta</taxon>
        <taxon>Tracheophyta</taxon>
        <taxon>Spermatophyta</taxon>
        <taxon>Magnoliopsida</taxon>
        <taxon>eudicotyledons</taxon>
        <taxon>Gunneridae</taxon>
        <taxon>Pentapetalae</taxon>
        <taxon>rosids</taxon>
        <taxon>fabids</taxon>
        <taxon>Fabales</taxon>
        <taxon>Quillajaceae</taxon>
        <taxon>Quillaja</taxon>
    </lineage>
</organism>
<keyword evidence="3" id="KW-1185">Reference proteome</keyword>
<evidence type="ECO:0000256" key="1">
    <source>
        <dbReference type="SAM" id="MobiDB-lite"/>
    </source>
</evidence>
<dbReference type="Proteomes" id="UP001163823">
    <property type="component" value="Chromosome 6"/>
</dbReference>
<sequence>MSATRPQTRSDPTRFKQITDGSPSDAFSLNHYPPCPRRSSITPTSAVIWFLSGVAGEFFDEYNSPQAMVSLLIPIFPSQSASPQPPPSSPSSTSSSPPPPPIFVFFGYTCTNNGASLKFFTISTTESLIHSSILSHILVNGQVCDGRE</sequence>
<dbReference type="AlphaFoldDB" id="A0AAD7LXE9"/>
<reference evidence="2" key="1">
    <citation type="journal article" date="2023" name="Science">
        <title>Elucidation of the pathway for biosynthesis of saponin adjuvants from the soapbark tree.</title>
        <authorList>
            <person name="Reed J."/>
            <person name="Orme A."/>
            <person name="El-Demerdash A."/>
            <person name="Owen C."/>
            <person name="Martin L.B.B."/>
            <person name="Misra R.C."/>
            <person name="Kikuchi S."/>
            <person name="Rejzek M."/>
            <person name="Martin A.C."/>
            <person name="Harkess A."/>
            <person name="Leebens-Mack J."/>
            <person name="Louveau T."/>
            <person name="Stephenson M.J."/>
            <person name="Osbourn A."/>
        </authorList>
    </citation>
    <scope>NUCLEOTIDE SEQUENCE</scope>
    <source>
        <strain evidence="2">S10</strain>
    </source>
</reference>
<name>A0AAD7LXE9_QUISA</name>
<evidence type="ECO:0000313" key="3">
    <source>
        <dbReference type="Proteomes" id="UP001163823"/>
    </source>
</evidence>
<dbReference type="KEGG" id="qsa:O6P43_014844"/>
<comment type="caution">
    <text evidence="2">The sequence shown here is derived from an EMBL/GenBank/DDBJ whole genome shotgun (WGS) entry which is preliminary data.</text>
</comment>
<feature type="region of interest" description="Disordered" evidence="1">
    <location>
        <begin position="79"/>
        <end position="98"/>
    </location>
</feature>
<feature type="region of interest" description="Disordered" evidence="1">
    <location>
        <begin position="1"/>
        <end position="29"/>
    </location>
</feature>